<reference evidence="3" key="2">
    <citation type="submission" date="2017-05" db="UniProtKB">
        <authorList>
            <consortium name="EnsemblMetazoa"/>
        </authorList>
    </citation>
    <scope>IDENTIFICATION</scope>
</reference>
<reference evidence="4" key="1">
    <citation type="journal article" date="2010" name="Nature">
        <title>The Amphimedon queenslandica genome and the evolution of animal complexity.</title>
        <authorList>
            <person name="Srivastava M."/>
            <person name="Simakov O."/>
            <person name="Chapman J."/>
            <person name="Fahey B."/>
            <person name="Gauthier M.E."/>
            <person name="Mitros T."/>
            <person name="Richards G.S."/>
            <person name="Conaco C."/>
            <person name="Dacre M."/>
            <person name="Hellsten U."/>
            <person name="Larroux C."/>
            <person name="Putnam N.H."/>
            <person name="Stanke M."/>
            <person name="Adamska M."/>
            <person name="Darling A."/>
            <person name="Degnan S.M."/>
            <person name="Oakley T.H."/>
            <person name="Plachetzki D.C."/>
            <person name="Zhai Y."/>
            <person name="Adamski M."/>
            <person name="Calcino A."/>
            <person name="Cummins S.F."/>
            <person name="Goodstein D.M."/>
            <person name="Harris C."/>
            <person name="Jackson D.J."/>
            <person name="Leys S.P."/>
            <person name="Shu S."/>
            <person name="Woodcroft B.J."/>
            <person name="Vervoort M."/>
            <person name="Kosik K.S."/>
            <person name="Manning G."/>
            <person name="Degnan B.M."/>
            <person name="Rokhsar D.S."/>
        </authorList>
    </citation>
    <scope>NUCLEOTIDE SEQUENCE [LARGE SCALE GENOMIC DNA]</scope>
</reference>
<dbReference type="InParanoid" id="A0A1X7TIC9"/>
<sequence length="341" mass="39448">MHLKELLNRFNVSHFLFYCLLILQLVLIGLRVDGIISGPYSALFFPLWLWNVLVGVAVVMGVVRWCRSSRDYREDSELLYQFKSMLLSVFFQSFLFITLLLIAVNIDTSSMPWSASLSPLFLLPFFSIPSCLWSCYRKRSYEIEVMSMAFLLQFVFLAVRLDGAVNWAWSVVFIPIWLLFLAYLAGMIVMGVSTGLVYLLGENQQDLEQRKLPDILYFVFSSLLLLCLIIFMSLLSSRLDNNITGPYSAILIPLYLSLFCLIGLSTCRKPTNVWWFGIRKSFSDFILLSVPLLQEYINVSYYNNQHTVLPTKDDEDKNKIKKKPEEPGTLDWPYEDIYAPE</sequence>
<feature type="transmembrane region" description="Helical" evidence="2">
    <location>
        <begin position="167"/>
        <end position="200"/>
    </location>
</feature>
<keyword evidence="2" id="KW-0812">Transmembrane</keyword>
<accession>A0A1X7TIC9</accession>
<evidence type="ECO:0000256" key="2">
    <source>
        <dbReference type="SAM" id="Phobius"/>
    </source>
</evidence>
<organism evidence="3">
    <name type="scientific">Amphimedon queenslandica</name>
    <name type="common">Sponge</name>
    <dbReference type="NCBI Taxonomy" id="400682"/>
    <lineage>
        <taxon>Eukaryota</taxon>
        <taxon>Metazoa</taxon>
        <taxon>Porifera</taxon>
        <taxon>Demospongiae</taxon>
        <taxon>Heteroscleromorpha</taxon>
        <taxon>Haplosclerida</taxon>
        <taxon>Niphatidae</taxon>
        <taxon>Amphimedon</taxon>
    </lineage>
</organism>
<feature type="transmembrane region" description="Helical" evidence="2">
    <location>
        <begin position="247"/>
        <end position="267"/>
    </location>
</feature>
<dbReference type="PANTHER" id="PTHR13568">
    <property type="entry name" value="FAM11A, B PROTEIN"/>
    <property type="match status" value="1"/>
</dbReference>
<dbReference type="PANTHER" id="PTHR13568:SF6">
    <property type="entry name" value="TRANSMEMBRANE PROTEIN 185A"/>
    <property type="match status" value="1"/>
</dbReference>
<feature type="compositionally biased region" description="Basic and acidic residues" evidence="1">
    <location>
        <begin position="312"/>
        <end position="326"/>
    </location>
</feature>
<dbReference type="Pfam" id="PF10269">
    <property type="entry name" value="Tmemb_185A"/>
    <property type="match status" value="1"/>
</dbReference>
<dbReference type="Proteomes" id="UP000007879">
    <property type="component" value="Unassembled WGS sequence"/>
</dbReference>
<evidence type="ECO:0000313" key="3">
    <source>
        <dbReference type="EnsemblMetazoa" id="Aqu2.1.14558_001"/>
    </source>
</evidence>
<dbReference type="AlphaFoldDB" id="A0A1X7TIC9"/>
<feature type="region of interest" description="Disordered" evidence="1">
    <location>
        <begin position="312"/>
        <end position="341"/>
    </location>
</feature>
<feature type="transmembrane region" description="Helical" evidence="2">
    <location>
        <begin position="143"/>
        <end position="161"/>
    </location>
</feature>
<feature type="transmembrane region" description="Helical" evidence="2">
    <location>
        <begin position="212"/>
        <end position="235"/>
    </location>
</feature>
<dbReference type="EnsemblMetazoa" id="XM_020003824.1">
    <property type="protein sequence ID" value="XP_019859383.1"/>
    <property type="gene ID" value="LOC105314794"/>
</dbReference>
<feature type="transmembrane region" description="Helical" evidence="2">
    <location>
        <begin position="84"/>
        <end position="104"/>
    </location>
</feature>
<dbReference type="InterPro" id="IPR019396">
    <property type="entry name" value="TM_Fragile-X-F-assoc"/>
</dbReference>
<dbReference type="OrthoDB" id="72976at2759"/>
<gene>
    <name evidence="3" type="primary">105314794</name>
</gene>
<proteinExistence type="predicted"/>
<feature type="transmembrane region" description="Helical" evidence="2">
    <location>
        <begin position="12"/>
        <end position="30"/>
    </location>
</feature>
<evidence type="ECO:0000313" key="4">
    <source>
        <dbReference type="Proteomes" id="UP000007879"/>
    </source>
</evidence>
<evidence type="ECO:0000256" key="1">
    <source>
        <dbReference type="SAM" id="MobiDB-lite"/>
    </source>
</evidence>
<keyword evidence="2" id="KW-0472">Membrane</keyword>
<dbReference type="EnsemblMetazoa" id="Aqu2.1.14558_001">
    <property type="protein sequence ID" value="Aqu2.1.14558_001"/>
    <property type="gene ID" value="Aqu2.1.14558"/>
</dbReference>
<keyword evidence="4" id="KW-1185">Reference proteome</keyword>
<name>A0A1X7TIC9_AMPQE</name>
<feature type="transmembrane region" description="Helical" evidence="2">
    <location>
        <begin position="42"/>
        <end position="63"/>
    </location>
</feature>
<dbReference type="KEGG" id="aqu:105314794"/>
<protein>
    <submittedName>
        <fullName evidence="3">Uncharacterized protein</fullName>
    </submittedName>
</protein>
<feature type="transmembrane region" description="Helical" evidence="2">
    <location>
        <begin position="116"/>
        <end position="136"/>
    </location>
</feature>
<keyword evidence="2" id="KW-1133">Transmembrane helix</keyword>